<comment type="cofactor">
    <cofactor evidence="1">
        <name>Ca(2+)</name>
        <dbReference type="ChEBI" id="CHEBI:29108"/>
    </cofactor>
</comment>
<dbReference type="Gene3D" id="3.40.720.10">
    <property type="entry name" value="Alkaline Phosphatase, subunit A"/>
    <property type="match status" value="1"/>
</dbReference>
<evidence type="ECO:0000256" key="1">
    <source>
        <dbReference type="ARBA" id="ARBA00001913"/>
    </source>
</evidence>
<feature type="domain" description="Sulfatase N-terminal" evidence="3">
    <location>
        <begin position="2"/>
        <end position="47"/>
    </location>
</feature>
<sequence length="53" mass="5577">GKGMAGWEGGIRVPGIFTWPDVLPANTVIDEPTSLMDVYPTVVHLAGGTLPQD</sequence>
<accession>A0AAV7NJT8</accession>
<dbReference type="PANTHER" id="PTHR42693">
    <property type="entry name" value="ARYLSULFATASE FAMILY MEMBER"/>
    <property type="match status" value="1"/>
</dbReference>
<dbReference type="EMBL" id="JANPWB010000012">
    <property type="protein sequence ID" value="KAJ1116271.1"/>
    <property type="molecule type" value="Genomic_DNA"/>
</dbReference>
<comment type="caution">
    <text evidence="4">The sequence shown here is derived from an EMBL/GenBank/DDBJ whole genome shotgun (WGS) entry which is preliminary data.</text>
</comment>
<protein>
    <recommendedName>
        <fullName evidence="3">Sulfatase N-terminal domain-containing protein</fullName>
    </recommendedName>
</protein>
<dbReference type="PANTHER" id="PTHR42693:SF5">
    <property type="entry name" value="ARYLSULFATASE D"/>
    <property type="match status" value="1"/>
</dbReference>
<feature type="non-terminal residue" evidence="4">
    <location>
        <position position="53"/>
    </location>
</feature>
<dbReference type="InterPro" id="IPR000917">
    <property type="entry name" value="Sulfatase_N"/>
</dbReference>
<dbReference type="AlphaFoldDB" id="A0AAV7NJT8"/>
<evidence type="ECO:0000259" key="3">
    <source>
        <dbReference type="Pfam" id="PF00884"/>
    </source>
</evidence>
<organism evidence="4 5">
    <name type="scientific">Pleurodeles waltl</name>
    <name type="common">Iberian ribbed newt</name>
    <dbReference type="NCBI Taxonomy" id="8319"/>
    <lineage>
        <taxon>Eukaryota</taxon>
        <taxon>Metazoa</taxon>
        <taxon>Chordata</taxon>
        <taxon>Craniata</taxon>
        <taxon>Vertebrata</taxon>
        <taxon>Euteleostomi</taxon>
        <taxon>Amphibia</taxon>
        <taxon>Batrachia</taxon>
        <taxon>Caudata</taxon>
        <taxon>Salamandroidea</taxon>
        <taxon>Salamandridae</taxon>
        <taxon>Pleurodelinae</taxon>
        <taxon>Pleurodeles</taxon>
    </lineage>
</organism>
<dbReference type="InterPro" id="IPR017850">
    <property type="entry name" value="Alkaline_phosphatase_core_sf"/>
</dbReference>
<dbReference type="Pfam" id="PF00884">
    <property type="entry name" value="Sulfatase"/>
    <property type="match status" value="1"/>
</dbReference>
<proteinExistence type="inferred from homology"/>
<gene>
    <name evidence="4" type="ORF">NDU88_004487</name>
</gene>
<feature type="non-terminal residue" evidence="4">
    <location>
        <position position="1"/>
    </location>
</feature>
<evidence type="ECO:0000313" key="4">
    <source>
        <dbReference type="EMBL" id="KAJ1116271.1"/>
    </source>
</evidence>
<evidence type="ECO:0000313" key="5">
    <source>
        <dbReference type="Proteomes" id="UP001066276"/>
    </source>
</evidence>
<dbReference type="Proteomes" id="UP001066276">
    <property type="component" value="Chromosome 8"/>
</dbReference>
<comment type="similarity">
    <text evidence="2">Belongs to the sulfatase family.</text>
</comment>
<evidence type="ECO:0000256" key="2">
    <source>
        <dbReference type="ARBA" id="ARBA00008779"/>
    </source>
</evidence>
<dbReference type="InterPro" id="IPR050738">
    <property type="entry name" value="Sulfatase"/>
</dbReference>
<reference evidence="4" key="1">
    <citation type="journal article" date="2022" name="bioRxiv">
        <title>Sequencing and chromosome-scale assembly of the giantPleurodeles waltlgenome.</title>
        <authorList>
            <person name="Brown T."/>
            <person name="Elewa A."/>
            <person name="Iarovenko S."/>
            <person name="Subramanian E."/>
            <person name="Araus A.J."/>
            <person name="Petzold A."/>
            <person name="Susuki M."/>
            <person name="Suzuki K.-i.T."/>
            <person name="Hayashi T."/>
            <person name="Toyoda A."/>
            <person name="Oliveira C."/>
            <person name="Osipova E."/>
            <person name="Leigh N.D."/>
            <person name="Simon A."/>
            <person name="Yun M.H."/>
        </authorList>
    </citation>
    <scope>NUCLEOTIDE SEQUENCE</scope>
    <source>
        <strain evidence="4">20211129_DDA</strain>
        <tissue evidence="4">Liver</tissue>
    </source>
</reference>
<keyword evidence="5" id="KW-1185">Reference proteome</keyword>
<dbReference type="GO" id="GO:0004065">
    <property type="term" value="F:arylsulfatase activity"/>
    <property type="evidence" value="ECO:0007669"/>
    <property type="project" value="TreeGrafter"/>
</dbReference>
<dbReference type="SUPFAM" id="SSF53649">
    <property type="entry name" value="Alkaline phosphatase-like"/>
    <property type="match status" value="1"/>
</dbReference>
<name>A0AAV7NJT8_PLEWA</name>